<keyword evidence="11" id="KW-1185">Reference proteome</keyword>
<evidence type="ECO:0000259" key="9">
    <source>
        <dbReference type="PROSITE" id="PS50939"/>
    </source>
</evidence>
<evidence type="ECO:0000313" key="11">
    <source>
        <dbReference type="Proteomes" id="UP000626092"/>
    </source>
</evidence>
<dbReference type="GO" id="GO:0016020">
    <property type="term" value="C:membrane"/>
    <property type="evidence" value="ECO:0007669"/>
    <property type="project" value="UniProtKB-SubCell"/>
</dbReference>
<dbReference type="AlphaFoldDB" id="A0A834LZ65"/>
<gene>
    <name evidence="10" type="ORF">RHSIM_Rhsim02G0093200</name>
</gene>
<keyword evidence="5 8" id="KW-1133">Transmembrane helix</keyword>
<accession>A0A834LZ65</accession>
<feature type="domain" description="Cytochrome b561" evidence="9">
    <location>
        <begin position="1"/>
        <end position="151"/>
    </location>
</feature>
<dbReference type="OrthoDB" id="747268at2759"/>
<organism evidence="10 11">
    <name type="scientific">Rhododendron simsii</name>
    <name type="common">Sims's rhododendron</name>
    <dbReference type="NCBI Taxonomy" id="118357"/>
    <lineage>
        <taxon>Eukaryota</taxon>
        <taxon>Viridiplantae</taxon>
        <taxon>Streptophyta</taxon>
        <taxon>Embryophyta</taxon>
        <taxon>Tracheophyta</taxon>
        <taxon>Spermatophyta</taxon>
        <taxon>Magnoliopsida</taxon>
        <taxon>eudicotyledons</taxon>
        <taxon>Gunneridae</taxon>
        <taxon>Pentapetalae</taxon>
        <taxon>asterids</taxon>
        <taxon>Ericales</taxon>
        <taxon>Ericaceae</taxon>
        <taxon>Ericoideae</taxon>
        <taxon>Rhodoreae</taxon>
        <taxon>Rhododendron</taxon>
    </lineage>
</organism>
<keyword evidence="3 8" id="KW-0812">Transmembrane</keyword>
<feature type="region of interest" description="Disordered" evidence="7">
    <location>
        <begin position="391"/>
        <end position="418"/>
    </location>
</feature>
<name>A0A834LZ65_RHOSS</name>
<evidence type="ECO:0000256" key="5">
    <source>
        <dbReference type="ARBA" id="ARBA00022989"/>
    </source>
</evidence>
<feature type="transmembrane region" description="Helical" evidence="8">
    <location>
        <begin position="22"/>
        <end position="48"/>
    </location>
</feature>
<keyword evidence="2" id="KW-0813">Transport</keyword>
<feature type="transmembrane region" description="Helical" evidence="8">
    <location>
        <begin position="125"/>
        <end position="142"/>
    </location>
</feature>
<dbReference type="Gene3D" id="1.20.120.1770">
    <property type="match status" value="1"/>
</dbReference>
<feature type="transmembrane region" description="Helical" evidence="8">
    <location>
        <begin position="60"/>
        <end position="80"/>
    </location>
</feature>
<dbReference type="Proteomes" id="UP000626092">
    <property type="component" value="Unassembled WGS sequence"/>
</dbReference>
<evidence type="ECO:0000256" key="3">
    <source>
        <dbReference type="ARBA" id="ARBA00022692"/>
    </source>
</evidence>
<dbReference type="PANTHER" id="PTHR23130:SF167">
    <property type="entry name" value="CYTOCHROME B561 AND DOMON DOMAIN-CONTAINING PROTEIN"/>
    <property type="match status" value="1"/>
</dbReference>
<evidence type="ECO:0000256" key="2">
    <source>
        <dbReference type="ARBA" id="ARBA00022448"/>
    </source>
</evidence>
<evidence type="ECO:0000256" key="4">
    <source>
        <dbReference type="ARBA" id="ARBA00022982"/>
    </source>
</evidence>
<dbReference type="CDD" id="cd08760">
    <property type="entry name" value="Cyt_b561_FRRS1_like"/>
    <property type="match status" value="1"/>
</dbReference>
<dbReference type="PANTHER" id="PTHR23130">
    <property type="entry name" value="CYTOCHROME B561 AND DOMON DOMAIN-CONTAINING PROTEIN"/>
    <property type="match status" value="1"/>
</dbReference>
<proteinExistence type="predicted"/>
<evidence type="ECO:0000256" key="6">
    <source>
        <dbReference type="ARBA" id="ARBA00023136"/>
    </source>
</evidence>
<feature type="compositionally biased region" description="Basic residues" evidence="7">
    <location>
        <begin position="403"/>
        <end position="415"/>
    </location>
</feature>
<reference evidence="10" key="1">
    <citation type="submission" date="2019-11" db="EMBL/GenBank/DDBJ databases">
        <authorList>
            <person name="Liu Y."/>
            <person name="Hou J."/>
            <person name="Li T.-Q."/>
            <person name="Guan C.-H."/>
            <person name="Wu X."/>
            <person name="Wu H.-Z."/>
            <person name="Ling F."/>
            <person name="Zhang R."/>
            <person name="Shi X.-G."/>
            <person name="Ren J.-P."/>
            <person name="Chen E.-F."/>
            <person name="Sun J.-M."/>
        </authorList>
    </citation>
    <scope>NUCLEOTIDE SEQUENCE</scope>
    <source>
        <strain evidence="10">Adult_tree_wgs_1</strain>
        <tissue evidence="10">Leaves</tissue>
    </source>
</reference>
<dbReference type="InterPro" id="IPR006593">
    <property type="entry name" value="Cyt_b561/ferric_Rdtase_TM"/>
</dbReference>
<comment type="caution">
    <text evidence="10">The sequence shown here is derived from an EMBL/GenBank/DDBJ whole genome shotgun (WGS) entry which is preliminary data.</text>
</comment>
<keyword evidence="4" id="KW-0249">Electron transport</keyword>
<comment type="subcellular location">
    <subcellularLocation>
        <location evidence="1">Membrane</location>
    </subcellularLocation>
</comment>
<evidence type="ECO:0000313" key="10">
    <source>
        <dbReference type="EMBL" id="KAF7151333.1"/>
    </source>
</evidence>
<dbReference type="PROSITE" id="PS50939">
    <property type="entry name" value="CYTOCHROME_B561"/>
    <property type="match status" value="1"/>
</dbReference>
<dbReference type="EMBL" id="WJXA01000002">
    <property type="protein sequence ID" value="KAF7151333.1"/>
    <property type="molecule type" value="Genomic_DNA"/>
</dbReference>
<protein>
    <recommendedName>
        <fullName evidence="9">Cytochrome b561 domain-containing protein</fullName>
    </recommendedName>
</protein>
<evidence type="ECO:0000256" key="7">
    <source>
        <dbReference type="SAM" id="MobiDB-lite"/>
    </source>
</evidence>
<dbReference type="SMART" id="SM00665">
    <property type="entry name" value="B561"/>
    <property type="match status" value="1"/>
</dbReference>
<sequence>MMPLGFMAARYLKAVGPKADHLWFYVHITLQLSGYLLGMAGGATRLYLGIKSIGVHHPCHMGIGITLFCLGLLQISALFLRPVKDHKYRYLWNWFHHLTGYTVLLLSFANLWVGFYILKPAKAWIILYGIISGTMIVSTLALEDMNCGYALKKAATMRRGGMVWAGNGNVELRKARVSAYITSILNVEEIQLGSLGLWADAALCCYRAATPGFGFAAEMLLLLLEGLLKTHFWKSAWSSLHPYKQNSPFNAREQDGNFRHDTTDNSEMLLARIVAKKTTGNDVESIIMDIEDMNLEENLNLEENQNLDVVLEPKVGTLFNSEDEAKECYSTYAKSRGFGVVIKFSKKRDNGTNRMADRLREIKAENDLDDEECVSNMATVGDAQIDMESFRDKSFTLGDPSKGSRRGRPPTKRKQSVTEQIIRKNAKSNKRVQCTRANAKSIPDVEVHTHATGFDEIITQVGGTIAPSQGSVGYLGTWSYDLNESPF</sequence>
<feature type="transmembrane region" description="Helical" evidence="8">
    <location>
        <begin position="100"/>
        <end position="118"/>
    </location>
</feature>
<evidence type="ECO:0000256" key="1">
    <source>
        <dbReference type="ARBA" id="ARBA00004370"/>
    </source>
</evidence>
<keyword evidence="6 8" id="KW-0472">Membrane</keyword>
<evidence type="ECO:0000256" key="8">
    <source>
        <dbReference type="SAM" id="Phobius"/>
    </source>
</evidence>